<protein>
    <submittedName>
        <fullName evidence="1">Uncharacterized protein</fullName>
    </submittedName>
</protein>
<evidence type="ECO:0000313" key="2">
    <source>
        <dbReference type="Proteomes" id="UP000001488"/>
    </source>
</evidence>
<dbReference type="HOGENOM" id="CLU_1227715_0_0_2"/>
<gene>
    <name evidence="1" type="ordered locus">TGAM_1883</name>
</gene>
<sequence length="225" mass="25145">MVEMLPGKFLGVVIDFDSTRELLTKIKKGYLKASWRDGDSLKTGYVLVSDGAILGALVEDVLSRERIEGENALRKISEVSLSKRLKAVELYEADVAEILRENPSIRVESGVISEDIPGWDLDSLLLVLTTHRGELRVHNGGTSWRLYLDRGVVRAAQTIRGPTQKGNDALKNLLWEIGKVMKDGRFETGGSWEFTKEDTVDNGGIFKEGVELLREKRRIDNAKGF</sequence>
<dbReference type="EMBL" id="CP001398">
    <property type="protein sequence ID" value="ACS34385.1"/>
    <property type="molecule type" value="Genomic_DNA"/>
</dbReference>
<evidence type="ECO:0000313" key="1">
    <source>
        <dbReference type="EMBL" id="ACS34385.1"/>
    </source>
</evidence>
<organism evidence="1 2">
    <name type="scientific">Thermococcus gammatolerans (strain DSM 15229 / JCM 11827 / EJ3)</name>
    <dbReference type="NCBI Taxonomy" id="593117"/>
    <lineage>
        <taxon>Archaea</taxon>
        <taxon>Methanobacteriati</taxon>
        <taxon>Methanobacteriota</taxon>
        <taxon>Thermococci</taxon>
        <taxon>Thermococcales</taxon>
        <taxon>Thermococcaceae</taxon>
        <taxon>Thermococcus</taxon>
    </lineage>
</organism>
<dbReference type="Proteomes" id="UP000001488">
    <property type="component" value="Chromosome"/>
</dbReference>
<accession>C5A1W6</accession>
<dbReference type="PaxDb" id="593117-TGAM_1883"/>
<dbReference type="PATRIC" id="fig|593117.10.peg.1893"/>
<dbReference type="AlphaFoldDB" id="C5A1W6"/>
<dbReference type="InterPro" id="IPR019249">
    <property type="entry name" value="DUF2226"/>
</dbReference>
<dbReference type="KEGG" id="tga:TGAM_1883"/>
<dbReference type="Pfam" id="PF09987">
    <property type="entry name" value="DUF2226"/>
    <property type="match status" value="1"/>
</dbReference>
<proteinExistence type="predicted"/>
<dbReference type="eggNOG" id="arCOG06658">
    <property type="taxonomic scope" value="Archaea"/>
</dbReference>
<reference evidence="1 2" key="1">
    <citation type="journal article" date="2007" name="Genome Biol.">
        <title>Genome analysis and genome-wide proteomics of Thermococcus gammatolerans, the most radioresistant organism known amongst the Archaea.</title>
        <authorList>
            <person name="Zivanovic Y."/>
            <person name="Armengaud J."/>
            <person name="Lagorce A."/>
            <person name="Leplat C."/>
            <person name="Guerin P."/>
            <person name="Dutertre M."/>
            <person name="Anthouard V."/>
            <person name="Forterre P."/>
            <person name="Wincker P."/>
            <person name="Confalonieri F."/>
        </authorList>
    </citation>
    <scope>NUCLEOTIDE SEQUENCE [LARGE SCALE GENOMIC DNA]</scope>
    <source>
        <strain evidence="2">DSM 15229 / JCM 11827 / EJ3</strain>
    </source>
</reference>
<keyword evidence="2" id="KW-1185">Reference proteome</keyword>
<dbReference type="OrthoDB" id="98926at2157"/>
<name>C5A1W6_THEGJ</name>
<dbReference type="STRING" id="593117.TGAM_1883"/>